<sequence>MLPPRCVHYIGFKDDRYWNAYRIWGGPVMIHRRWDRIAKHDIGPCDVVIFAEGDEHQPLADYNATDIDERWLR</sequence>
<dbReference type="EMBL" id="MLBY01000003">
    <property type="protein sequence ID" value="MEE7456442.1"/>
    <property type="molecule type" value="Genomic_DNA"/>
</dbReference>
<reference evidence="1 2" key="1">
    <citation type="journal article" date="2012" name="Genet. Mol. Biol.">
        <title>Analysis of 16S rRNA and mxaF genes revealing insights into Methylobacterium niche-specific plant association.</title>
        <authorList>
            <person name="Dourado M.N."/>
            <person name="Andreote F.D."/>
            <person name="Dini-Andreote F."/>
            <person name="Conti R."/>
            <person name="Araujo J.M."/>
            <person name="Araujo W.L."/>
        </authorList>
    </citation>
    <scope>NUCLEOTIDE SEQUENCE [LARGE SCALE GENOMIC DNA]</scope>
    <source>
        <strain evidence="1 2">SR1.6/4</strain>
    </source>
</reference>
<keyword evidence="2" id="KW-1185">Reference proteome</keyword>
<name>A0ABU7T7B4_9HYPH</name>
<comment type="caution">
    <text evidence="1">The sequence shown here is derived from an EMBL/GenBank/DDBJ whole genome shotgun (WGS) entry which is preliminary data.</text>
</comment>
<evidence type="ECO:0000313" key="1">
    <source>
        <dbReference type="EMBL" id="MEE7456442.1"/>
    </source>
</evidence>
<evidence type="ECO:0000313" key="2">
    <source>
        <dbReference type="Proteomes" id="UP001349262"/>
    </source>
</evidence>
<gene>
    <name evidence="1" type="ORF">MRSR164_06465</name>
</gene>
<dbReference type="Proteomes" id="UP001349262">
    <property type="component" value="Unassembled WGS sequence"/>
</dbReference>
<protein>
    <submittedName>
        <fullName evidence="1">Uncharacterized protein</fullName>
    </submittedName>
</protein>
<proteinExistence type="predicted"/>
<accession>A0ABU7T7B4</accession>
<organism evidence="1 2">
    <name type="scientific">Methylobacterium radiotolerans</name>
    <dbReference type="NCBI Taxonomy" id="31998"/>
    <lineage>
        <taxon>Bacteria</taxon>
        <taxon>Pseudomonadati</taxon>
        <taxon>Pseudomonadota</taxon>
        <taxon>Alphaproteobacteria</taxon>
        <taxon>Hyphomicrobiales</taxon>
        <taxon>Methylobacteriaceae</taxon>
        <taxon>Methylobacterium</taxon>
    </lineage>
</organism>